<name>A0ACB8EA89_9SAUR</name>
<dbReference type="Proteomes" id="UP000827872">
    <property type="component" value="Linkage Group LG14"/>
</dbReference>
<gene>
    <name evidence="1" type="ORF">K3G42_006073</name>
</gene>
<accession>A0ACB8EA89</accession>
<evidence type="ECO:0000313" key="2">
    <source>
        <dbReference type="Proteomes" id="UP000827872"/>
    </source>
</evidence>
<evidence type="ECO:0000313" key="1">
    <source>
        <dbReference type="EMBL" id="KAH7989259.1"/>
    </source>
</evidence>
<dbReference type="EMBL" id="CM037627">
    <property type="protein sequence ID" value="KAH7989259.1"/>
    <property type="molecule type" value="Genomic_DNA"/>
</dbReference>
<sequence>MCSFSVFYLFRITDIGKQVAACSRLFPKYHSGSNRFQLLKLGNCFTFPILQLGNCFTFPKEIRHRCHFMNYLNIKKPEDSASDVLEEETSNGRDPSIWHIGLKVAWDIKTSGLAIPLHPGDCYFMLDDLNMTHQHCVLAGLCPRFSSTHRVAECSRGTLHCILGQCNTALQNMPADLKDVSLQSLDVAAIKLVEETHNELHTAACIYALVKDEKEQMVMVLVLENL</sequence>
<proteinExistence type="predicted"/>
<keyword evidence="2" id="KW-1185">Reference proteome</keyword>
<comment type="caution">
    <text evidence="1">The sequence shown here is derived from an EMBL/GenBank/DDBJ whole genome shotgun (WGS) entry which is preliminary data.</text>
</comment>
<protein>
    <submittedName>
        <fullName evidence="1">Uncharacterized protein</fullName>
    </submittedName>
</protein>
<organism evidence="1 2">
    <name type="scientific">Sphaerodactylus townsendi</name>
    <dbReference type="NCBI Taxonomy" id="933632"/>
    <lineage>
        <taxon>Eukaryota</taxon>
        <taxon>Metazoa</taxon>
        <taxon>Chordata</taxon>
        <taxon>Craniata</taxon>
        <taxon>Vertebrata</taxon>
        <taxon>Euteleostomi</taxon>
        <taxon>Lepidosauria</taxon>
        <taxon>Squamata</taxon>
        <taxon>Bifurcata</taxon>
        <taxon>Gekkota</taxon>
        <taxon>Sphaerodactylidae</taxon>
        <taxon>Sphaerodactylus</taxon>
    </lineage>
</organism>
<reference evidence="1" key="1">
    <citation type="submission" date="2021-08" db="EMBL/GenBank/DDBJ databases">
        <title>The first chromosome-level gecko genome reveals the dynamic sex chromosomes of Neotropical dwarf geckos (Sphaerodactylidae: Sphaerodactylus).</title>
        <authorList>
            <person name="Pinto B.J."/>
            <person name="Keating S.E."/>
            <person name="Gamble T."/>
        </authorList>
    </citation>
    <scope>NUCLEOTIDE SEQUENCE</scope>
    <source>
        <strain evidence="1">TG3544</strain>
    </source>
</reference>